<dbReference type="UniPathway" id="UPA00275">
    <property type="reaction ID" value="UER00399"/>
</dbReference>
<feature type="binding site" evidence="20">
    <location>
        <position position="276"/>
    </location>
    <ligand>
        <name>GTP</name>
        <dbReference type="ChEBI" id="CHEBI:37565"/>
    </ligand>
</feature>
<dbReference type="GO" id="GO:0009231">
    <property type="term" value="P:riboflavin biosynthetic process"/>
    <property type="evidence" value="ECO:0007669"/>
    <property type="project" value="UniProtKB-UniRule"/>
</dbReference>
<keyword evidence="13 20" id="KW-0460">Magnesium</keyword>
<feature type="binding site" evidence="20">
    <location>
        <position position="34"/>
    </location>
    <ligand>
        <name>D-ribulose 5-phosphate</name>
        <dbReference type="ChEBI" id="CHEBI:58121"/>
    </ligand>
</feature>
<feature type="site" description="Essential for DHBP synthase activity" evidence="20">
    <location>
        <position position="128"/>
    </location>
</feature>
<evidence type="ECO:0000256" key="11">
    <source>
        <dbReference type="ARBA" id="ARBA00022801"/>
    </source>
</evidence>
<comment type="function">
    <text evidence="3 20">Catalyzes the conversion of D-ribulose 5-phosphate to formate and 3,4-dihydroxy-2-butanone 4-phosphate.</text>
</comment>
<sequence>MKHSLVTIEHAVETLKAGKMIILMDDEDRENEGDLVVAAEHATPEIINFMSRQGCGLICLSMAEELIDKLQLPMMAQNNKSPYGTAFTVSIEAAKGVSTGISAKDRAQTIKIAINPESGPADVISPGHVFPLRAKKKGVLERAGQTEGSVDLAKLAGLIPAAVICEIINEDGTMSRRDELIAFSTKHDIPMVTIKDLIEYRVRHEVLVNAEASTRIPLQNKGDFKMTVFANELDQAEHFALVKAPVSANRVPLVRIHSECITGDIFGSCKCDCGKQLDQSLSMIAEEGGILIYLRQEGRGIGLANKLKAYALQEQGLDTVDANHQLGLPVDSRDYAIAYQVLKYFGIDAIRLLTNNPSKIAAVDRYGIKVTERVPLEIEPTKESHRYLKTKKERMGHLLAIN</sequence>
<evidence type="ECO:0000256" key="6">
    <source>
        <dbReference type="ARBA" id="ARBA00005520"/>
    </source>
</evidence>
<feature type="binding site" evidence="20">
    <location>
        <position position="354"/>
    </location>
    <ligand>
        <name>GTP</name>
        <dbReference type="ChEBI" id="CHEBI:37565"/>
    </ligand>
</feature>
<comment type="function">
    <text evidence="18 20">Catalyzes the conversion of GTP to 2,5-diamino-6-ribosylamino-4(3H)-pyrimidinone 5'-phosphate (DARP), formate and pyrophosphate.</text>
</comment>
<dbReference type="Proteomes" id="UP000234343">
    <property type="component" value="Chromosome"/>
</dbReference>
<dbReference type="GO" id="GO:0000287">
    <property type="term" value="F:magnesium ion binding"/>
    <property type="evidence" value="ECO:0007669"/>
    <property type="project" value="UniProtKB-UniRule"/>
</dbReference>
<comment type="pathway">
    <text evidence="5 20">Cofactor biosynthesis; riboflavin biosynthesis; 2-hydroxy-3-oxobutyl phosphate from D-ribulose 5-phosphate: step 1/1.</text>
</comment>
<feature type="binding site" evidence="20">
    <location>
        <position position="359"/>
    </location>
    <ligand>
        <name>GTP</name>
        <dbReference type="ChEBI" id="CHEBI:37565"/>
    </ligand>
</feature>
<dbReference type="HAMAP" id="MF_00180">
    <property type="entry name" value="RibB"/>
    <property type="match status" value="1"/>
</dbReference>
<dbReference type="NCBIfam" id="TIGR00505">
    <property type="entry name" value="ribA"/>
    <property type="match status" value="1"/>
</dbReference>
<feature type="binding site" evidence="20">
    <location>
        <begin position="255"/>
        <end position="259"/>
    </location>
    <ligand>
        <name>GTP</name>
        <dbReference type="ChEBI" id="CHEBI:37565"/>
    </ligand>
</feature>
<dbReference type="InterPro" id="IPR017945">
    <property type="entry name" value="DHBP_synth_RibB-like_a/b_dom"/>
</dbReference>
<dbReference type="EMBL" id="CP025491">
    <property type="protein sequence ID" value="AUH72259.1"/>
    <property type="molecule type" value="Genomic_DNA"/>
</dbReference>
<dbReference type="NCBIfam" id="NF006803">
    <property type="entry name" value="PRK09311.1"/>
    <property type="match status" value="1"/>
</dbReference>
<keyword evidence="11 20" id="KW-0378">Hydrolase</keyword>
<dbReference type="CDD" id="cd00641">
    <property type="entry name" value="GTP_cyclohydro2"/>
    <property type="match status" value="1"/>
</dbReference>
<evidence type="ECO:0000313" key="21">
    <source>
        <dbReference type="EMBL" id="AUH72259.1"/>
    </source>
</evidence>
<dbReference type="InterPro" id="IPR036144">
    <property type="entry name" value="RibA-like_sf"/>
</dbReference>
<evidence type="ECO:0000256" key="14">
    <source>
        <dbReference type="ARBA" id="ARBA00023134"/>
    </source>
</evidence>
<gene>
    <name evidence="20" type="primary">ribBA</name>
    <name evidence="21" type="ORF">CAB17_09435</name>
</gene>
<dbReference type="InterPro" id="IPR032677">
    <property type="entry name" value="GTP_cyclohydro_II"/>
</dbReference>
<dbReference type="KEGG" id="lsh:CAB17_09435"/>
<feature type="active site" description="Proton acceptor; for GTP cyclohydrolase activity" evidence="20">
    <location>
        <position position="331"/>
    </location>
</feature>
<evidence type="ECO:0000256" key="7">
    <source>
        <dbReference type="ARBA" id="ARBA00008976"/>
    </source>
</evidence>
<evidence type="ECO:0000256" key="3">
    <source>
        <dbReference type="ARBA" id="ARBA00002284"/>
    </source>
</evidence>
<dbReference type="NCBIfam" id="TIGR00506">
    <property type="entry name" value="ribB"/>
    <property type="match status" value="1"/>
</dbReference>
<keyword evidence="22" id="KW-1185">Reference proteome</keyword>
<reference evidence="21 22" key="1">
    <citation type="submission" date="2017-12" db="EMBL/GenBank/DDBJ databases">
        <title>Legionella sainthelensi LA01-117, whole genome sequence of a clinical isolate from New Zealand.</title>
        <authorList>
            <person name="Cree S.L."/>
            <person name="Slow S."/>
            <person name="Kennedy M.A."/>
            <person name="Murdoch D.R."/>
            <person name="Biggs P.J."/>
            <person name="Anderson T."/>
        </authorList>
    </citation>
    <scope>NUCLEOTIDE SEQUENCE [LARGE SCALE GENOMIC DNA]</scope>
    <source>
        <strain evidence="21 22">LA01-117</strain>
    </source>
</reference>
<comment type="similarity">
    <text evidence="7 20">In the C-terminal section; belongs to the GTP cyclohydrolase II family.</text>
</comment>
<evidence type="ECO:0000256" key="5">
    <source>
        <dbReference type="ARBA" id="ARBA00004904"/>
    </source>
</evidence>
<evidence type="ECO:0000256" key="1">
    <source>
        <dbReference type="ARBA" id="ARBA00000141"/>
    </source>
</evidence>
<dbReference type="HAMAP" id="MF_01283">
    <property type="entry name" value="RibBA"/>
    <property type="match status" value="1"/>
</dbReference>
<feature type="binding site" evidence="20">
    <location>
        <position position="30"/>
    </location>
    <ligand>
        <name>Mg(2+)</name>
        <dbReference type="ChEBI" id="CHEBI:18420"/>
        <label>2</label>
    </ligand>
</feature>
<dbReference type="SUPFAM" id="SSF142695">
    <property type="entry name" value="RibA-like"/>
    <property type="match status" value="1"/>
</dbReference>
<feature type="binding site" evidence="20">
    <location>
        <position position="260"/>
    </location>
    <ligand>
        <name>Zn(2+)</name>
        <dbReference type="ChEBI" id="CHEBI:29105"/>
        <note>catalytic</note>
    </ligand>
</feature>
<feature type="binding site" evidence="20">
    <location>
        <position position="166"/>
    </location>
    <ligand>
        <name>D-ribulose 5-phosphate</name>
        <dbReference type="ChEBI" id="CHEBI:58121"/>
    </ligand>
</feature>
<keyword evidence="9 20" id="KW-0479">Metal-binding</keyword>
<dbReference type="Gene3D" id="3.40.50.10990">
    <property type="entry name" value="GTP cyclohydrolase II"/>
    <property type="match status" value="1"/>
</dbReference>
<comment type="pathway">
    <text evidence="4 20">Cofactor biosynthesis; riboflavin biosynthesis; 5-amino-6-(D-ribitylamino)uracil from GTP: step 1/4.</text>
</comment>
<dbReference type="NCBIfam" id="NF001591">
    <property type="entry name" value="PRK00393.1"/>
    <property type="match status" value="1"/>
</dbReference>
<evidence type="ECO:0000256" key="2">
    <source>
        <dbReference type="ARBA" id="ARBA00001936"/>
    </source>
</evidence>
<evidence type="ECO:0000313" key="22">
    <source>
        <dbReference type="Proteomes" id="UP000234343"/>
    </source>
</evidence>
<keyword evidence="17 20" id="KW-0511">Multifunctional enzyme</keyword>
<organism evidence="21 22">
    <name type="scientific">Legionella sainthelensi</name>
    <dbReference type="NCBI Taxonomy" id="28087"/>
    <lineage>
        <taxon>Bacteria</taxon>
        <taxon>Pseudomonadati</taxon>
        <taxon>Pseudomonadota</taxon>
        <taxon>Gammaproteobacteria</taxon>
        <taxon>Legionellales</taxon>
        <taxon>Legionellaceae</taxon>
        <taxon>Legionella</taxon>
    </lineage>
</organism>
<dbReference type="GO" id="GO:0005829">
    <property type="term" value="C:cytosol"/>
    <property type="evidence" value="ECO:0007669"/>
    <property type="project" value="TreeGrafter"/>
</dbReference>
<dbReference type="HAMAP" id="MF_00179">
    <property type="entry name" value="RibA"/>
    <property type="match status" value="1"/>
</dbReference>
<keyword evidence="14 20" id="KW-0342">GTP-binding</keyword>
<feature type="binding site" evidence="20">
    <location>
        <position position="271"/>
    </location>
    <ligand>
        <name>Zn(2+)</name>
        <dbReference type="ChEBI" id="CHEBI:29105"/>
        <note>catalytic</note>
    </ligand>
</feature>
<dbReference type="SUPFAM" id="SSF55821">
    <property type="entry name" value="YrdC/RibB"/>
    <property type="match status" value="1"/>
</dbReference>
<dbReference type="GO" id="GO:0005525">
    <property type="term" value="F:GTP binding"/>
    <property type="evidence" value="ECO:0007669"/>
    <property type="project" value="UniProtKB-KW"/>
</dbReference>
<keyword evidence="10 20" id="KW-0547">Nucleotide-binding</keyword>
<dbReference type="InterPro" id="IPR016299">
    <property type="entry name" value="Riboflavin_synth_RibBA"/>
</dbReference>
<dbReference type="GO" id="GO:0003935">
    <property type="term" value="F:GTP cyclohydrolase II activity"/>
    <property type="evidence" value="ECO:0007669"/>
    <property type="project" value="UniProtKB-UniRule"/>
</dbReference>
<keyword evidence="8 20" id="KW-0686">Riboflavin biosynthesis</keyword>
<dbReference type="GO" id="GO:0030145">
    <property type="term" value="F:manganese ion binding"/>
    <property type="evidence" value="ECO:0007669"/>
    <property type="project" value="UniProtKB-UniRule"/>
</dbReference>
<dbReference type="Pfam" id="PF00925">
    <property type="entry name" value="GTP_cyclohydro2"/>
    <property type="match status" value="1"/>
</dbReference>
<evidence type="ECO:0000256" key="16">
    <source>
        <dbReference type="ARBA" id="ARBA00023239"/>
    </source>
</evidence>
<evidence type="ECO:0000256" key="9">
    <source>
        <dbReference type="ARBA" id="ARBA00022723"/>
    </source>
</evidence>
<name>A0A2H5FL26_9GAMM</name>
<evidence type="ECO:0000256" key="20">
    <source>
        <dbReference type="HAMAP-Rule" id="MF_01283"/>
    </source>
</evidence>
<dbReference type="GO" id="GO:0008270">
    <property type="term" value="F:zinc ion binding"/>
    <property type="evidence" value="ECO:0007669"/>
    <property type="project" value="UniProtKB-UniRule"/>
</dbReference>
<dbReference type="Pfam" id="PF00926">
    <property type="entry name" value="DHBP_synthase"/>
    <property type="match status" value="1"/>
</dbReference>
<evidence type="ECO:0000256" key="15">
    <source>
        <dbReference type="ARBA" id="ARBA00023211"/>
    </source>
</evidence>
<dbReference type="InterPro" id="IPR000422">
    <property type="entry name" value="DHBP_synthase_RibB"/>
</dbReference>
<keyword evidence="15 20" id="KW-0464">Manganese</keyword>
<dbReference type="PANTHER" id="PTHR21327:SF18">
    <property type="entry name" value="3,4-DIHYDROXY-2-BUTANONE 4-PHOSPHATE SYNTHASE"/>
    <property type="match status" value="1"/>
</dbReference>
<evidence type="ECO:0000256" key="13">
    <source>
        <dbReference type="ARBA" id="ARBA00022842"/>
    </source>
</evidence>
<comment type="catalytic activity">
    <reaction evidence="1 20">
        <text>D-ribulose 5-phosphate = (2S)-2-hydroxy-3-oxobutyl phosphate + formate + H(+)</text>
        <dbReference type="Rhea" id="RHEA:18457"/>
        <dbReference type="ChEBI" id="CHEBI:15378"/>
        <dbReference type="ChEBI" id="CHEBI:15740"/>
        <dbReference type="ChEBI" id="CHEBI:58121"/>
        <dbReference type="ChEBI" id="CHEBI:58830"/>
        <dbReference type="EC" id="4.1.99.12"/>
    </reaction>
</comment>
<dbReference type="RefSeq" id="WP_101899891.1">
    <property type="nucleotide sequence ID" value="NZ_CP025491.2"/>
</dbReference>
<comment type="cofactor">
    <cofactor evidence="20">
        <name>Mg(2+)</name>
        <dbReference type="ChEBI" id="CHEBI:18420"/>
    </cofactor>
    <cofactor evidence="20">
        <name>Mn(2+)</name>
        <dbReference type="ChEBI" id="CHEBI:29035"/>
    </cofactor>
    <text evidence="20">Binds 2 divalent metal cations per subunit. Magnesium or manganese.</text>
</comment>
<keyword evidence="16 20" id="KW-0456">Lyase</keyword>
<dbReference type="EC" id="3.5.4.25" evidence="20"/>
<evidence type="ECO:0000256" key="12">
    <source>
        <dbReference type="ARBA" id="ARBA00022833"/>
    </source>
</evidence>
<evidence type="ECO:0000256" key="4">
    <source>
        <dbReference type="ARBA" id="ARBA00004853"/>
    </source>
</evidence>
<dbReference type="PANTHER" id="PTHR21327">
    <property type="entry name" value="GTP CYCLOHYDROLASE II-RELATED"/>
    <property type="match status" value="1"/>
</dbReference>
<dbReference type="GO" id="GO:0008686">
    <property type="term" value="F:3,4-dihydroxy-2-butanone-4-phosphate synthase activity"/>
    <property type="evidence" value="ECO:0007669"/>
    <property type="project" value="UniProtKB-UniRule"/>
</dbReference>
<dbReference type="FunFam" id="3.90.870.10:FF:000001">
    <property type="entry name" value="Riboflavin biosynthesis protein RibBA"/>
    <property type="match status" value="1"/>
</dbReference>
<evidence type="ECO:0000256" key="18">
    <source>
        <dbReference type="ARBA" id="ARBA00043932"/>
    </source>
</evidence>
<dbReference type="Gene3D" id="3.90.870.10">
    <property type="entry name" value="DHBP synthase"/>
    <property type="match status" value="1"/>
</dbReference>
<feature type="region of interest" description="DHBP synthase" evidence="20">
    <location>
        <begin position="1"/>
        <end position="203"/>
    </location>
</feature>
<dbReference type="AlphaFoldDB" id="A0A2H5FL26"/>
<feature type="binding site" evidence="20">
    <location>
        <position position="273"/>
    </location>
    <ligand>
        <name>Zn(2+)</name>
        <dbReference type="ChEBI" id="CHEBI:29105"/>
        <note>catalytic</note>
    </ligand>
</feature>
<comment type="caution">
    <text evidence="20">Lacks conserved residue(s) required for the propagation of feature annotation.</text>
</comment>
<feature type="binding site" evidence="20">
    <location>
        <position position="30"/>
    </location>
    <ligand>
        <name>Mg(2+)</name>
        <dbReference type="ChEBI" id="CHEBI:18420"/>
        <label>1</label>
    </ligand>
</feature>
<accession>A0A2H5FL26</accession>
<feature type="binding site" evidence="20">
    <location>
        <position position="319"/>
    </location>
    <ligand>
        <name>GTP</name>
        <dbReference type="ChEBI" id="CHEBI:37565"/>
    </ligand>
</feature>
<evidence type="ECO:0000256" key="17">
    <source>
        <dbReference type="ARBA" id="ARBA00023268"/>
    </source>
</evidence>
<comment type="similarity">
    <text evidence="6 20">In the N-terminal section; belongs to the DHBP synthase family.</text>
</comment>
<evidence type="ECO:0000256" key="19">
    <source>
        <dbReference type="ARBA" id="ARBA00049295"/>
    </source>
</evidence>
<evidence type="ECO:0000256" key="8">
    <source>
        <dbReference type="ARBA" id="ARBA00022619"/>
    </source>
</evidence>
<comment type="catalytic activity">
    <reaction evidence="19 20">
        <text>GTP + 4 H2O = 2,5-diamino-6-hydroxy-4-(5-phosphoribosylamino)-pyrimidine + formate + 2 phosphate + 3 H(+)</text>
        <dbReference type="Rhea" id="RHEA:23704"/>
        <dbReference type="ChEBI" id="CHEBI:15377"/>
        <dbReference type="ChEBI" id="CHEBI:15378"/>
        <dbReference type="ChEBI" id="CHEBI:15740"/>
        <dbReference type="ChEBI" id="CHEBI:37565"/>
        <dbReference type="ChEBI" id="CHEBI:43474"/>
        <dbReference type="ChEBI" id="CHEBI:58614"/>
        <dbReference type="EC" id="3.5.4.25"/>
    </reaction>
</comment>
<feature type="binding site" evidence="20">
    <location>
        <begin position="29"/>
        <end position="30"/>
    </location>
    <ligand>
        <name>D-ribulose 5-phosphate</name>
        <dbReference type="ChEBI" id="CHEBI:58121"/>
    </ligand>
</feature>
<proteinExistence type="inferred from homology"/>
<comment type="cofactor">
    <cofactor evidence="2">
        <name>Mn(2+)</name>
        <dbReference type="ChEBI" id="CHEBI:29035"/>
    </cofactor>
</comment>
<keyword evidence="12 20" id="KW-0862">Zinc</keyword>
<dbReference type="InterPro" id="IPR000926">
    <property type="entry name" value="RibA"/>
</dbReference>
<feature type="site" description="Essential for DHBP synthase activity" evidence="20">
    <location>
        <position position="166"/>
    </location>
</feature>
<protein>
    <recommendedName>
        <fullName evidence="20">Riboflavin biosynthesis protein RibBA</fullName>
    </recommendedName>
    <domain>
        <recommendedName>
            <fullName evidence="20">3,4-dihydroxy-2-butanone 4-phosphate synthase</fullName>
            <shortName evidence="20">DHBP synthase</shortName>
            <ecNumber evidence="20">4.1.99.12</ecNumber>
        </recommendedName>
    </domain>
    <domain>
        <recommendedName>
            <fullName evidence="20">GTP cyclohydrolase-2</fullName>
            <ecNumber evidence="20">3.5.4.25</ecNumber>
        </recommendedName>
        <alternativeName>
            <fullName evidence="20">GTP cyclohydrolase II</fullName>
        </alternativeName>
    </domain>
</protein>
<feature type="active site" description="Nucleophile; for GTP cyclohydrolase activity" evidence="20">
    <location>
        <position position="333"/>
    </location>
</feature>
<feature type="binding site" evidence="20">
    <location>
        <begin position="297"/>
        <end position="299"/>
    </location>
    <ligand>
        <name>GTP</name>
        <dbReference type="ChEBI" id="CHEBI:37565"/>
    </ligand>
</feature>
<dbReference type="FunFam" id="3.40.50.10990:FF:000001">
    <property type="entry name" value="Riboflavin biosynthesis protein RibBA"/>
    <property type="match status" value="1"/>
</dbReference>
<evidence type="ECO:0000256" key="10">
    <source>
        <dbReference type="ARBA" id="ARBA00022741"/>
    </source>
</evidence>
<comment type="cofactor">
    <cofactor evidence="20">
        <name>Zn(2+)</name>
        <dbReference type="ChEBI" id="CHEBI:29105"/>
    </cofactor>
    <text evidence="20">Binds 1 zinc ion per subunit.</text>
</comment>
<feature type="region of interest" description="GTP cyclohydrolase II" evidence="20">
    <location>
        <begin position="204"/>
        <end position="402"/>
    </location>
</feature>
<dbReference type="PIRSF" id="PIRSF001259">
    <property type="entry name" value="RibA"/>
    <property type="match status" value="1"/>
</dbReference>
<dbReference type="EC" id="4.1.99.12" evidence="20"/>